<gene>
    <name evidence="3" type="ORF">SK571_39410</name>
</gene>
<evidence type="ECO:0008006" key="5">
    <source>
        <dbReference type="Google" id="ProtNLM"/>
    </source>
</evidence>
<feature type="transmembrane region" description="Helical" evidence="2">
    <location>
        <begin position="135"/>
        <end position="157"/>
    </location>
</feature>
<keyword evidence="2" id="KW-0812">Transmembrane</keyword>
<dbReference type="Proteomes" id="UP001271792">
    <property type="component" value="Unassembled WGS sequence"/>
</dbReference>
<feature type="region of interest" description="Disordered" evidence="1">
    <location>
        <begin position="162"/>
        <end position="203"/>
    </location>
</feature>
<comment type="caution">
    <text evidence="3">The sequence shown here is derived from an EMBL/GenBank/DDBJ whole genome shotgun (WGS) entry which is preliminary data.</text>
</comment>
<dbReference type="RefSeq" id="WP_319989215.1">
    <property type="nucleotide sequence ID" value="NZ_JAXAVV010000029.1"/>
</dbReference>
<evidence type="ECO:0000313" key="3">
    <source>
        <dbReference type="EMBL" id="MDX8055480.1"/>
    </source>
</evidence>
<protein>
    <recommendedName>
        <fullName evidence="5">Tryptophan-associated transmembrane protein (Trp_oprn_chp)</fullName>
    </recommendedName>
</protein>
<reference evidence="3 4" key="1">
    <citation type="submission" date="2023-11" db="EMBL/GenBank/DDBJ databases">
        <title>Lentzea sokolovensis, sp. nov., Lentzea kristufkii, sp. nov., and Lentzea miocenensis, sp. nov., rare actinobacteria from Sokolov Coal Basin, Miocene lacustrine sediment, Czech Republic.</title>
        <authorList>
            <person name="Lara A."/>
            <person name="Kotroba L."/>
            <person name="Nouioui I."/>
            <person name="Neumann-Schaal M."/>
            <person name="Mast Y."/>
            <person name="Chronakova A."/>
        </authorList>
    </citation>
    <scope>NUCLEOTIDE SEQUENCE [LARGE SCALE GENOMIC DNA]</scope>
    <source>
        <strain evidence="3 4">BCCO 10_0798</strain>
    </source>
</reference>
<dbReference type="EMBL" id="JAXAVV010000029">
    <property type="protein sequence ID" value="MDX8055480.1"/>
    <property type="molecule type" value="Genomic_DNA"/>
</dbReference>
<accession>A0ABU4U4J6</accession>
<proteinExistence type="predicted"/>
<keyword evidence="4" id="KW-1185">Reference proteome</keyword>
<name>A0ABU4U4J6_9PSEU</name>
<feature type="transmembrane region" description="Helical" evidence="2">
    <location>
        <begin position="61"/>
        <end position="83"/>
    </location>
</feature>
<keyword evidence="2" id="KW-1133">Transmembrane helix</keyword>
<organism evidence="3 4">
    <name type="scientific">Lentzea kristufekii</name>
    <dbReference type="NCBI Taxonomy" id="3095430"/>
    <lineage>
        <taxon>Bacteria</taxon>
        <taxon>Bacillati</taxon>
        <taxon>Actinomycetota</taxon>
        <taxon>Actinomycetes</taxon>
        <taxon>Pseudonocardiales</taxon>
        <taxon>Pseudonocardiaceae</taxon>
        <taxon>Lentzea</taxon>
    </lineage>
</organism>
<feature type="transmembrane region" description="Helical" evidence="2">
    <location>
        <begin position="95"/>
        <end position="115"/>
    </location>
</feature>
<evidence type="ECO:0000256" key="2">
    <source>
        <dbReference type="SAM" id="Phobius"/>
    </source>
</evidence>
<feature type="compositionally biased region" description="Basic and acidic residues" evidence="1">
    <location>
        <begin position="194"/>
        <end position="203"/>
    </location>
</feature>
<sequence>MIDRRKIAWVLLALGAVLSVVASLEEVFSTVYKGFGSDLIVTWTLWATESNPQDGPAGQSALFAAGWPVVVSAIVMAVAVAFGVRERTAFVGRPLAMGGAGLLAGVVLLYVVQVWELRRLINAQPQAGSSKDELRYHGGFYLLVVAAVVGLAGAVLAQRRSPEPVAQDDDEQEGVVVHQLDGDDDTPPFGLAIPHDDEQRETP</sequence>
<evidence type="ECO:0000256" key="1">
    <source>
        <dbReference type="SAM" id="MobiDB-lite"/>
    </source>
</evidence>
<keyword evidence="2" id="KW-0472">Membrane</keyword>
<evidence type="ECO:0000313" key="4">
    <source>
        <dbReference type="Proteomes" id="UP001271792"/>
    </source>
</evidence>